<dbReference type="Proteomes" id="UP000077521">
    <property type="component" value="Unassembled WGS sequence"/>
</dbReference>
<dbReference type="EMBL" id="LWDF02000386">
    <property type="protein sequence ID" value="KAE8249466.1"/>
    <property type="molecule type" value="Genomic_DNA"/>
</dbReference>
<name>A0A8T8SVW8_9BASI</name>
<dbReference type="AlphaFoldDB" id="A0A8T8SVW8"/>
<keyword evidence="1" id="KW-0472">Membrane</keyword>
<feature type="transmembrane region" description="Helical" evidence="1">
    <location>
        <begin position="352"/>
        <end position="371"/>
    </location>
</feature>
<protein>
    <submittedName>
        <fullName evidence="2">Uncharacterized protein</fullName>
    </submittedName>
</protein>
<evidence type="ECO:0000313" key="2">
    <source>
        <dbReference type="EMBL" id="KAE8249466.1"/>
    </source>
</evidence>
<evidence type="ECO:0000313" key="3">
    <source>
        <dbReference type="Proteomes" id="UP000077521"/>
    </source>
</evidence>
<reference evidence="2" key="2">
    <citation type="journal article" date="2019" name="IMA Fungus">
        <title>Genome sequencing and comparison of five Tilletia species to identify candidate genes for the detection of regulated species infecting wheat.</title>
        <authorList>
            <person name="Nguyen H.D.T."/>
            <person name="Sultana T."/>
            <person name="Kesanakurti P."/>
            <person name="Hambleton S."/>
        </authorList>
    </citation>
    <scope>NUCLEOTIDE SEQUENCE</scope>
    <source>
        <strain evidence="2">DAOMC 236416</strain>
    </source>
</reference>
<sequence>QFYYRRHRALYVKSQASYTFNSSDSVVHYDKSHPRNASYTSNSTHPVVLVNSTEIADYVRSTEAIRDSGVHLQNGTTFMTKQARFISTRTRLVILPHTPNLIKHHFQEGQEVVAQRLAGCYRIHAFESFPPCSPLANINAGQPGLHHLLFTNVLNFDKETSPGSEVFTPGGRYPPPMVALDTSFAPFARALPDFYSQGAAELLAAGVIEYEWNLYFAASTTFMQLSNADAFSGAKIHQDRFPLERVPTLTSAGYSEAVSPVDHATEMAFASDRLHANSKPWRLVLSSMMSDIWSVARRIVALWYWAGTATTDGISIPSILFLSAAHFLYYGREFYQLKGWRQLNIDSWLSAWLWRIATQYFCLTLILRLTWNGWRLDRSKPTHRERASARLDSKIPLYLRFLSAGVFFILFYTRVLDKVVLRPALGVNSDEIVATSTGIPWIKIFICLGRAFGHSASIGQAWFNHQSATFAGFSKVGVVLDCIDTLFVGVVLKHVSWLSGHLDARSKLTFADLIWPVITSVLALQAILLPSVSQDAVDEDEE</sequence>
<keyword evidence="1" id="KW-0812">Transmembrane</keyword>
<evidence type="ECO:0000256" key="1">
    <source>
        <dbReference type="SAM" id="Phobius"/>
    </source>
</evidence>
<keyword evidence="3" id="KW-1185">Reference proteome</keyword>
<reference evidence="2" key="1">
    <citation type="submission" date="2016-04" db="EMBL/GenBank/DDBJ databases">
        <authorList>
            <person name="Nguyen H.D."/>
            <person name="Samba Siva P."/>
            <person name="Cullis J."/>
            <person name="Levesque C.A."/>
            <person name="Hambleton S."/>
        </authorList>
    </citation>
    <scope>NUCLEOTIDE SEQUENCE</scope>
    <source>
        <strain evidence="2">DAOMC 236416</strain>
    </source>
</reference>
<comment type="caution">
    <text evidence="2">The sequence shown here is derived from an EMBL/GenBank/DDBJ whole genome shotgun (WGS) entry which is preliminary data.</text>
</comment>
<feature type="transmembrane region" description="Helical" evidence="1">
    <location>
        <begin position="395"/>
        <end position="413"/>
    </location>
</feature>
<gene>
    <name evidence="2" type="ORF">A4X13_0g5201</name>
</gene>
<organism evidence="2 3">
    <name type="scientific">Tilletia indica</name>
    <dbReference type="NCBI Taxonomy" id="43049"/>
    <lineage>
        <taxon>Eukaryota</taxon>
        <taxon>Fungi</taxon>
        <taxon>Dikarya</taxon>
        <taxon>Basidiomycota</taxon>
        <taxon>Ustilaginomycotina</taxon>
        <taxon>Exobasidiomycetes</taxon>
        <taxon>Tilletiales</taxon>
        <taxon>Tilletiaceae</taxon>
        <taxon>Tilletia</taxon>
    </lineage>
</organism>
<accession>A0A8T8SVW8</accession>
<proteinExistence type="predicted"/>
<feature type="non-terminal residue" evidence="2">
    <location>
        <position position="1"/>
    </location>
</feature>
<keyword evidence="1" id="KW-1133">Transmembrane helix</keyword>